<evidence type="ECO:0000256" key="2">
    <source>
        <dbReference type="ARBA" id="ARBA00007090"/>
    </source>
</evidence>
<comment type="similarity">
    <text evidence="2">In the C-terminal section; belongs to the transpeptidase family.</text>
</comment>
<dbReference type="RefSeq" id="WP_114957226.1">
    <property type="nucleotide sequence ID" value="NZ_JBHSJF010000004.1"/>
</dbReference>
<dbReference type="SUPFAM" id="SSF53955">
    <property type="entry name" value="Lysozyme-like"/>
    <property type="match status" value="1"/>
</dbReference>
<evidence type="ECO:0000259" key="14">
    <source>
        <dbReference type="Pfam" id="PF00912"/>
    </source>
</evidence>
<evidence type="ECO:0000256" key="5">
    <source>
        <dbReference type="ARBA" id="ARBA00022670"/>
    </source>
</evidence>
<gene>
    <name evidence="16" type="primary">pbpC</name>
    <name evidence="16" type="ORF">ACFPFW_03875</name>
</gene>
<dbReference type="InterPro" id="IPR023346">
    <property type="entry name" value="Lysozyme-like_dom_sf"/>
</dbReference>
<dbReference type="Pfam" id="PF00912">
    <property type="entry name" value="Transgly"/>
    <property type="match status" value="1"/>
</dbReference>
<evidence type="ECO:0000256" key="4">
    <source>
        <dbReference type="ARBA" id="ARBA00022645"/>
    </source>
</evidence>
<dbReference type="PANTHER" id="PTHR32282:SF15">
    <property type="entry name" value="PENICILLIN-BINDING PROTEIN 1C"/>
    <property type="match status" value="1"/>
</dbReference>
<feature type="region of interest" description="Disordered" evidence="12">
    <location>
        <begin position="189"/>
        <end position="208"/>
    </location>
</feature>
<keyword evidence="8" id="KW-0378">Hydrolase</keyword>
<dbReference type="InterPro" id="IPR050396">
    <property type="entry name" value="Glycosyltr_51/Transpeptidase"/>
</dbReference>
<evidence type="ECO:0000256" key="6">
    <source>
        <dbReference type="ARBA" id="ARBA00022676"/>
    </source>
</evidence>
<evidence type="ECO:0000256" key="8">
    <source>
        <dbReference type="ARBA" id="ARBA00022801"/>
    </source>
</evidence>
<feature type="domain" description="Penicillin-binding C-terminal" evidence="15">
    <location>
        <begin position="592"/>
        <end position="675"/>
    </location>
</feature>
<keyword evidence="6" id="KW-0328">Glycosyltransferase</keyword>
<dbReference type="PANTHER" id="PTHR32282">
    <property type="entry name" value="BINDING PROTEIN TRANSPEPTIDASE, PUTATIVE-RELATED"/>
    <property type="match status" value="1"/>
</dbReference>
<accession>A0ABV9Z034</accession>
<dbReference type="EMBL" id="JBHSJF010000004">
    <property type="protein sequence ID" value="MFC5067152.1"/>
    <property type="molecule type" value="Genomic_DNA"/>
</dbReference>
<dbReference type="Pfam" id="PF00905">
    <property type="entry name" value="Transpeptidase"/>
    <property type="match status" value="1"/>
</dbReference>
<evidence type="ECO:0000256" key="11">
    <source>
        <dbReference type="ARBA" id="ARBA00049902"/>
    </source>
</evidence>
<feature type="domain" description="Glycosyl transferase family 51" evidence="14">
    <location>
        <begin position="48"/>
        <end position="215"/>
    </location>
</feature>
<dbReference type="Gene3D" id="1.10.3810.10">
    <property type="entry name" value="Biosynthetic peptidoglycan transglycosylase-like"/>
    <property type="match status" value="1"/>
</dbReference>
<keyword evidence="4" id="KW-0121">Carboxypeptidase</keyword>
<evidence type="ECO:0000256" key="1">
    <source>
        <dbReference type="ARBA" id="ARBA00004752"/>
    </source>
</evidence>
<proteinExistence type="inferred from homology"/>
<organism evidence="16 17">
    <name type="scientific">Flaviflagellibacter deserti</name>
    <dbReference type="NCBI Taxonomy" id="2267266"/>
    <lineage>
        <taxon>Bacteria</taxon>
        <taxon>Pseudomonadati</taxon>
        <taxon>Pseudomonadota</taxon>
        <taxon>Alphaproteobacteria</taxon>
        <taxon>Hyphomicrobiales</taxon>
        <taxon>Flaviflagellibacter</taxon>
    </lineage>
</organism>
<keyword evidence="9" id="KW-0511">Multifunctional enzyme</keyword>
<evidence type="ECO:0000259" key="15">
    <source>
        <dbReference type="Pfam" id="PF06832"/>
    </source>
</evidence>
<keyword evidence="17" id="KW-1185">Reference proteome</keyword>
<dbReference type="Gene3D" id="3.40.710.10">
    <property type="entry name" value="DD-peptidase/beta-lactamase superfamily"/>
    <property type="match status" value="1"/>
</dbReference>
<comment type="similarity">
    <text evidence="3">In the N-terminal section; belongs to the glycosyltransferase 51 family.</text>
</comment>
<protein>
    <recommendedName>
        <fullName evidence="10">peptidoglycan glycosyltransferase</fullName>
        <ecNumber evidence="10">2.4.99.28</ecNumber>
    </recommendedName>
</protein>
<comment type="pathway">
    <text evidence="1">Cell wall biogenesis; peptidoglycan biosynthesis.</text>
</comment>
<dbReference type="InterPro" id="IPR001264">
    <property type="entry name" value="Glyco_trans_51"/>
</dbReference>
<dbReference type="Proteomes" id="UP001595796">
    <property type="component" value="Unassembled WGS sequence"/>
</dbReference>
<evidence type="ECO:0000256" key="3">
    <source>
        <dbReference type="ARBA" id="ARBA00007739"/>
    </source>
</evidence>
<feature type="compositionally biased region" description="Basic and acidic residues" evidence="12">
    <location>
        <begin position="193"/>
        <end position="208"/>
    </location>
</feature>
<name>A0ABV9Z034_9HYPH</name>
<evidence type="ECO:0000256" key="12">
    <source>
        <dbReference type="SAM" id="MobiDB-lite"/>
    </source>
</evidence>
<feature type="domain" description="Penicillin-binding protein transpeptidase" evidence="13">
    <location>
        <begin position="292"/>
        <end position="514"/>
    </location>
</feature>
<evidence type="ECO:0000313" key="16">
    <source>
        <dbReference type="EMBL" id="MFC5067152.1"/>
    </source>
</evidence>
<evidence type="ECO:0000256" key="9">
    <source>
        <dbReference type="ARBA" id="ARBA00023268"/>
    </source>
</evidence>
<evidence type="ECO:0000256" key="7">
    <source>
        <dbReference type="ARBA" id="ARBA00022679"/>
    </source>
</evidence>
<dbReference type="NCBIfam" id="TIGR02073">
    <property type="entry name" value="PBP_1c"/>
    <property type="match status" value="1"/>
</dbReference>
<evidence type="ECO:0000313" key="17">
    <source>
        <dbReference type="Proteomes" id="UP001595796"/>
    </source>
</evidence>
<dbReference type="InterPro" id="IPR001460">
    <property type="entry name" value="PCN-bd_Tpept"/>
</dbReference>
<dbReference type="InterPro" id="IPR009647">
    <property type="entry name" value="PBP_C"/>
</dbReference>
<comment type="caution">
    <text evidence="16">The sequence shown here is derived from an EMBL/GenBank/DDBJ whole genome shotgun (WGS) entry which is preliminary data.</text>
</comment>
<dbReference type="EC" id="2.4.99.28" evidence="10"/>
<evidence type="ECO:0000259" key="13">
    <source>
        <dbReference type="Pfam" id="PF00905"/>
    </source>
</evidence>
<keyword evidence="7" id="KW-0808">Transferase</keyword>
<dbReference type="InterPro" id="IPR036950">
    <property type="entry name" value="PBP_transglycosylase"/>
</dbReference>
<keyword evidence="5" id="KW-0645">Protease</keyword>
<dbReference type="SUPFAM" id="SSF56601">
    <property type="entry name" value="beta-lactamase/transpeptidase-like"/>
    <property type="match status" value="1"/>
</dbReference>
<comment type="catalytic activity">
    <reaction evidence="11">
        <text>[GlcNAc-(1-&gt;4)-Mur2Ac(oyl-L-Ala-gamma-D-Glu-L-Lys-D-Ala-D-Ala)](n)-di-trans,octa-cis-undecaprenyl diphosphate + beta-D-GlcNAc-(1-&gt;4)-Mur2Ac(oyl-L-Ala-gamma-D-Glu-L-Lys-D-Ala-D-Ala)-di-trans,octa-cis-undecaprenyl diphosphate = [GlcNAc-(1-&gt;4)-Mur2Ac(oyl-L-Ala-gamma-D-Glu-L-Lys-D-Ala-D-Ala)](n+1)-di-trans,octa-cis-undecaprenyl diphosphate + di-trans,octa-cis-undecaprenyl diphosphate + H(+)</text>
        <dbReference type="Rhea" id="RHEA:23708"/>
        <dbReference type="Rhea" id="RHEA-COMP:9602"/>
        <dbReference type="Rhea" id="RHEA-COMP:9603"/>
        <dbReference type="ChEBI" id="CHEBI:15378"/>
        <dbReference type="ChEBI" id="CHEBI:58405"/>
        <dbReference type="ChEBI" id="CHEBI:60033"/>
        <dbReference type="ChEBI" id="CHEBI:78435"/>
        <dbReference type="EC" id="2.4.99.28"/>
    </reaction>
</comment>
<evidence type="ECO:0000256" key="10">
    <source>
        <dbReference type="ARBA" id="ARBA00044770"/>
    </source>
</evidence>
<dbReference type="InterPro" id="IPR011815">
    <property type="entry name" value="PBP_1c"/>
</dbReference>
<sequence>MSLFTLAFASGTVWLASFDPPSLARAESHSTLVVDRNGKLLRPFTTPDGLWRLPVKATEVDPKYLEFLRAYEDRRFGGHRGVDPMALVRAAWQALESGRIVSGGSTLTMQTARLLEPDRSRTLTRKIKEIGSAVALERAVGKDRVLDLYLTLAPYGGNLEGVRAASLAYFGKEPQRLSNGEAALLVALPQSPEARRPDRDPKSARAARDRVLDRLGSQGVLTGEEIAHAKDEDVPQGRIAFPAFAAHASEDAAKAATPQNNVVGLTIDRDAQAALELLAKERSRNLGPAHSMAILVVEHATGAVRAHVGSADYFDGTRAGHVDQARAVRSPGSTLKPFIYGMAFEDGIAHPKTVIEDRPTRFGRYAPKNFGEDYKGTVNVEQALQMSLNVPAVAVLEAVGPARLAARIHAVGANLKLPLNEAPGLAIGLGGVGTTLFDLATLYTGLARGGEVVPLYEREPQAGEGHRLLDPVAAWQIAQILLGTPAPVGAEPGRIAYKTGTSYGFRDAWAVGFDGRYVVAVWTGRPDGTPSPGLVGRNSAAPILFDAFGRIEQRPQPLPPAPYEATLIPKELPPALARFQPHGEILPQLVAGDIPLSIAYPADGVKVDLGGGSGISPLALKAAGGTPPFTWMVDGRPIVQGQRRRESSWMPPGRGFTRLTVLDGQGRSATAMVRID</sequence>
<reference evidence="17" key="1">
    <citation type="journal article" date="2019" name="Int. J. Syst. Evol. Microbiol.">
        <title>The Global Catalogue of Microorganisms (GCM) 10K type strain sequencing project: providing services to taxonomists for standard genome sequencing and annotation.</title>
        <authorList>
            <consortium name="The Broad Institute Genomics Platform"/>
            <consortium name="The Broad Institute Genome Sequencing Center for Infectious Disease"/>
            <person name="Wu L."/>
            <person name="Ma J."/>
        </authorList>
    </citation>
    <scope>NUCLEOTIDE SEQUENCE [LARGE SCALE GENOMIC DNA]</scope>
    <source>
        <strain evidence="17">CGMCC 1.16444</strain>
    </source>
</reference>
<dbReference type="Pfam" id="PF06832">
    <property type="entry name" value="BiPBP_C"/>
    <property type="match status" value="1"/>
</dbReference>
<dbReference type="InterPro" id="IPR012338">
    <property type="entry name" value="Beta-lactam/transpept-like"/>
</dbReference>